<dbReference type="Proteomes" id="UP001454036">
    <property type="component" value="Unassembled WGS sequence"/>
</dbReference>
<organism evidence="1 2">
    <name type="scientific">Lithospermum erythrorhizon</name>
    <name type="common">Purple gromwell</name>
    <name type="synonym">Lithospermum officinale var. erythrorhizon</name>
    <dbReference type="NCBI Taxonomy" id="34254"/>
    <lineage>
        <taxon>Eukaryota</taxon>
        <taxon>Viridiplantae</taxon>
        <taxon>Streptophyta</taxon>
        <taxon>Embryophyta</taxon>
        <taxon>Tracheophyta</taxon>
        <taxon>Spermatophyta</taxon>
        <taxon>Magnoliopsida</taxon>
        <taxon>eudicotyledons</taxon>
        <taxon>Gunneridae</taxon>
        <taxon>Pentapetalae</taxon>
        <taxon>asterids</taxon>
        <taxon>lamiids</taxon>
        <taxon>Boraginales</taxon>
        <taxon>Boraginaceae</taxon>
        <taxon>Boraginoideae</taxon>
        <taxon>Lithospermeae</taxon>
        <taxon>Lithospermum</taxon>
    </lineage>
</organism>
<dbReference type="EMBL" id="BAABME010019127">
    <property type="protein sequence ID" value="GAA0156159.1"/>
    <property type="molecule type" value="Genomic_DNA"/>
</dbReference>
<comment type="caution">
    <text evidence="1">The sequence shown here is derived from an EMBL/GenBank/DDBJ whole genome shotgun (WGS) entry which is preliminary data.</text>
</comment>
<protein>
    <submittedName>
        <fullName evidence="1">Uncharacterized protein</fullName>
    </submittedName>
</protein>
<gene>
    <name evidence="1" type="ORF">LIER_38223</name>
</gene>
<accession>A0AAV3PXB5</accession>
<reference evidence="1 2" key="1">
    <citation type="submission" date="2024-01" db="EMBL/GenBank/DDBJ databases">
        <title>The complete chloroplast genome sequence of Lithospermum erythrorhizon: insights into the phylogenetic relationship among Boraginaceae species and the maternal lineages of purple gromwells.</title>
        <authorList>
            <person name="Okada T."/>
            <person name="Watanabe K."/>
        </authorList>
    </citation>
    <scope>NUCLEOTIDE SEQUENCE [LARGE SCALE GENOMIC DNA]</scope>
</reference>
<proteinExistence type="predicted"/>
<evidence type="ECO:0000313" key="2">
    <source>
        <dbReference type="Proteomes" id="UP001454036"/>
    </source>
</evidence>
<keyword evidence="2" id="KW-1185">Reference proteome</keyword>
<evidence type="ECO:0000313" key="1">
    <source>
        <dbReference type="EMBL" id="GAA0156159.1"/>
    </source>
</evidence>
<name>A0AAV3PXB5_LITER</name>
<sequence>MSRLVDDDVSTWFLSEMRFDWRECWPRWKNVNTTVQDRLWNNFKNYFDIEVEESTVKHLFLKQVSLWYWRSMGTINKEALEAEKMEDNRKKNASGDDEVHNKNFHSAWGKYVLLFKDRYGQDLDPKNYPPDLHIWDALEEVKDGRKKG</sequence>
<dbReference type="AlphaFoldDB" id="A0AAV3PXB5"/>